<keyword evidence="6" id="KW-1185">Reference proteome</keyword>
<dbReference type="InterPro" id="IPR001387">
    <property type="entry name" value="Cro/C1-type_HTH"/>
</dbReference>
<dbReference type="PANTHER" id="PTHR46797:SF23">
    <property type="entry name" value="HTH-TYPE TRANSCRIPTIONAL REGULATOR SUTR"/>
    <property type="match status" value="1"/>
</dbReference>
<dbReference type="RefSeq" id="WP_090124643.1">
    <property type="nucleotide sequence ID" value="NZ_CP045300.1"/>
</dbReference>
<dbReference type="SMART" id="SM00530">
    <property type="entry name" value="HTH_XRE"/>
    <property type="match status" value="1"/>
</dbReference>
<evidence type="ECO:0000259" key="4">
    <source>
        <dbReference type="PROSITE" id="PS50943"/>
    </source>
</evidence>
<name>A0A1I7DQQ5_9ENTR</name>
<gene>
    <name evidence="5" type="ORF">SAMN05192562_10689</name>
</gene>
<dbReference type="AlphaFoldDB" id="A0A1I7DQQ5"/>
<keyword evidence="1" id="KW-0805">Transcription regulation</keyword>
<keyword evidence="2 5" id="KW-0238">DNA-binding</keyword>
<dbReference type="InterPro" id="IPR010982">
    <property type="entry name" value="Lambda_DNA-bd_dom_sf"/>
</dbReference>
<dbReference type="EMBL" id="FPAU01000006">
    <property type="protein sequence ID" value="SFU13966.1"/>
    <property type="molecule type" value="Genomic_DNA"/>
</dbReference>
<accession>A0A1I7DQQ5</accession>
<dbReference type="Gene3D" id="1.10.260.40">
    <property type="entry name" value="lambda repressor-like DNA-binding domains"/>
    <property type="match status" value="1"/>
</dbReference>
<reference evidence="6" key="1">
    <citation type="submission" date="2016-10" db="EMBL/GenBank/DDBJ databases">
        <authorList>
            <person name="Varghese N."/>
            <person name="Submissions S."/>
        </authorList>
    </citation>
    <scope>NUCLEOTIDE SEQUENCE [LARGE SCALE GENOMIC DNA]</scope>
    <source>
        <strain evidence="6">Ah-143</strain>
    </source>
</reference>
<dbReference type="OrthoDB" id="9800901at2"/>
<evidence type="ECO:0000256" key="1">
    <source>
        <dbReference type="ARBA" id="ARBA00023015"/>
    </source>
</evidence>
<evidence type="ECO:0000313" key="6">
    <source>
        <dbReference type="Proteomes" id="UP000199187"/>
    </source>
</evidence>
<organism evidence="5 6">
    <name type="scientific">Kosakonia arachidis</name>
    <dbReference type="NCBI Taxonomy" id="551989"/>
    <lineage>
        <taxon>Bacteria</taxon>
        <taxon>Pseudomonadati</taxon>
        <taxon>Pseudomonadota</taxon>
        <taxon>Gammaproteobacteria</taxon>
        <taxon>Enterobacterales</taxon>
        <taxon>Enterobacteriaceae</taxon>
        <taxon>Kosakonia</taxon>
    </lineage>
</organism>
<dbReference type="Proteomes" id="UP000199187">
    <property type="component" value="Unassembled WGS sequence"/>
</dbReference>
<evidence type="ECO:0000256" key="3">
    <source>
        <dbReference type="ARBA" id="ARBA00023163"/>
    </source>
</evidence>
<protein>
    <submittedName>
        <fullName evidence="5">DNA-binding transcriptional regulator, XRE-family HTH domain</fullName>
    </submittedName>
</protein>
<evidence type="ECO:0000256" key="2">
    <source>
        <dbReference type="ARBA" id="ARBA00023125"/>
    </source>
</evidence>
<dbReference type="PROSITE" id="PS50943">
    <property type="entry name" value="HTH_CROC1"/>
    <property type="match status" value="1"/>
</dbReference>
<evidence type="ECO:0000313" key="5">
    <source>
        <dbReference type="EMBL" id="SFU13966.1"/>
    </source>
</evidence>
<dbReference type="GO" id="GO:0003677">
    <property type="term" value="F:DNA binding"/>
    <property type="evidence" value="ECO:0007669"/>
    <property type="project" value="UniProtKB-KW"/>
</dbReference>
<keyword evidence="3" id="KW-0804">Transcription</keyword>
<dbReference type="PANTHER" id="PTHR46797">
    <property type="entry name" value="HTH-TYPE TRANSCRIPTIONAL REGULATOR"/>
    <property type="match status" value="1"/>
</dbReference>
<feature type="domain" description="HTH cro/C1-type" evidence="4">
    <location>
        <begin position="15"/>
        <end position="69"/>
    </location>
</feature>
<dbReference type="CDD" id="cd00093">
    <property type="entry name" value="HTH_XRE"/>
    <property type="match status" value="1"/>
</dbReference>
<dbReference type="GO" id="GO:0005829">
    <property type="term" value="C:cytosol"/>
    <property type="evidence" value="ECO:0007669"/>
    <property type="project" value="TreeGrafter"/>
</dbReference>
<sequence length="76" mass="8544">MKNTEDIKVLLGQRVRTLRMEAGLSQESFADKCGLDRTYISGIERGTRNPTLEVLYTLATALHIELTSLFIFNEPG</sequence>
<dbReference type="SUPFAM" id="SSF47413">
    <property type="entry name" value="lambda repressor-like DNA-binding domains"/>
    <property type="match status" value="1"/>
</dbReference>
<dbReference type="Pfam" id="PF01381">
    <property type="entry name" value="HTH_3"/>
    <property type="match status" value="1"/>
</dbReference>
<dbReference type="InterPro" id="IPR050807">
    <property type="entry name" value="TransReg_Diox_bact_type"/>
</dbReference>
<dbReference type="GO" id="GO:0003700">
    <property type="term" value="F:DNA-binding transcription factor activity"/>
    <property type="evidence" value="ECO:0007669"/>
    <property type="project" value="TreeGrafter"/>
</dbReference>
<proteinExistence type="predicted"/>